<protein>
    <submittedName>
        <fullName evidence="1">Uncharacterized protein</fullName>
    </submittedName>
</protein>
<comment type="caution">
    <text evidence="1">The sequence shown here is derived from an EMBL/GenBank/DDBJ whole genome shotgun (WGS) entry which is preliminary data.</text>
</comment>
<sequence length="37" mass="3947">MGASLRITGFHPLGLALPLFLSGSRRRCLLINPLASP</sequence>
<dbReference type="AlphaFoldDB" id="A0A392W746"/>
<accession>A0A392W746</accession>
<keyword evidence="2" id="KW-1185">Reference proteome</keyword>
<dbReference type="Proteomes" id="UP000265520">
    <property type="component" value="Unassembled WGS sequence"/>
</dbReference>
<name>A0A392W746_9FABA</name>
<evidence type="ECO:0000313" key="2">
    <source>
        <dbReference type="Proteomes" id="UP000265520"/>
    </source>
</evidence>
<organism evidence="1 2">
    <name type="scientific">Trifolium medium</name>
    <dbReference type="NCBI Taxonomy" id="97028"/>
    <lineage>
        <taxon>Eukaryota</taxon>
        <taxon>Viridiplantae</taxon>
        <taxon>Streptophyta</taxon>
        <taxon>Embryophyta</taxon>
        <taxon>Tracheophyta</taxon>
        <taxon>Spermatophyta</taxon>
        <taxon>Magnoliopsida</taxon>
        <taxon>eudicotyledons</taxon>
        <taxon>Gunneridae</taxon>
        <taxon>Pentapetalae</taxon>
        <taxon>rosids</taxon>
        <taxon>fabids</taxon>
        <taxon>Fabales</taxon>
        <taxon>Fabaceae</taxon>
        <taxon>Papilionoideae</taxon>
        <taxon>50 kb inversion clade</taxon>
        <taxon>NPAAA clade</taxon>
        <taxon>Hologalegina</taxon>
        <taxon>IRL clade</taxon>
        <taxon>Trifolieae</taxon>
        <taxon>Trifolium</taxon>
    </lineage>
</organism>
<proteinExistence type="predicted"/>
<evidence type="ECO:0000313" key="1">
    <source>
        <dbReference type="EMBL" id="MCI96116.1"/>
    </source>
</evidence>
<reference evidence="1 2" key="1">
    <citation type="journal article" date="2018" name="Front. Plant Sci.">
        <title>Red Clover (Trifolium pratense) and Zigzag Clover (T. medium) - A Picture of Genomic Similarities and Differences.</title>
        <authorList>
            <person name="Dluhosova J."/>
            <person name="Istvanek J."/>
            <person name="Nedelnik J."/>
            <person name="Repkova J."/>
        </authorList>
    </citation>
    <scope>NUCLEOTIDE SEQUENCE [LARGE SCALE GENOMIC DNA]</scope>
    <source>
        <strain evidence="2">cv. 10/8</strain>
        <tissue evidence="1">Leaf</tissue>
    </source>
</reference>
<feature type="non-terminal residue" evidence="1">
    <location>
        <position position="37"/>
    </location>
</feature>
<dbReference type="EMBL" id="LXQA011406402">
    <property type="protein sequence ID" value="MCI96116.1"/>
    <property type="molecule type" value="Genomic_DNA"/>
</dbReference>